<sequence>MVSRTLALALFSASISHAAETVLGVYMFHRHGDRTAKQTPPANLTDLGYTEVYHSGQYYRSRYVASDASLKISGLNSDIVLQSQIAVSAPSDTVLQNSAQGFLQGLYPAVGAQLGNETLANGSSVQAPLNGYQLIPIALTPSGGGSEDSSWLQSASGCYNSITSSNNYFTSADYQSLFKSTSGFYDSLTPVINRTFNASQINYKNAYTIFDLINVAEIHNSSIHAFDNILTNDTLFQIRTLADHHEFNLAYNVSEPARAIAGATVAAQAVQYLNNTITANNNFSGPRLGIQFGAYNSFQSFFGLANLTAASEDFYGVPDYASVMIWELFTNTTLPSSGLPPQDDLYVRFLFNNGTSATTTVPQVYPLFGGNAVDLKWTDFVTGMNKFAVGTTQQWCQTCGNITGTCAQFASTPSSSSSSSHSSGNSNGISTAVGGVIGAMVTLAVILGAEALLLLLFGLRVRKKIELP</sequence>
<evidence type="ECO:0000313" key="5">
    <source>
        <dbReference type="Proteomes" id="UP000800092"/>
    </source>
</evidence>
<dbReference type="InterPro" id="IPR050645">
    <property type="entry name" value="Histidine_acid_phosphatase"/>
</dbReference>
<dbReference type="CDD" id="cd07061">
    <property type="entry name" value="HP_HAP_like"/>
    <property type="match status" value="1"/>
</dbReference>
<comment type="similarity">
    <text evidence="1">Belongs to the histidine acid phosphatase family.</text>
</comment>
<proteinExistence type="inferred from homology"/>
<dbReference type="PANTHER" id="PTHR11567">
    <property type="entry name" value="ACID PHOSPHATASE-RELATED"/>
    <property type="match status" value="1"/>
</dbReference>
<dbReference type="Pfam" id="PF00328">
    <property type="entry name" value="His_Phos_2"/>
    <property type="match status" value="1"/>
</dbReference>
<evidence type="ECO:0000256" key="3">
    <source>
        <dbReference type="SAM" id="SignalP"/>
    </source>
</evidence>
<dbReference type="OrthoDB" id="258392at2759"/>
<dbReference type="InterPro" id="IPR029033">
    <property type="entry name" value="His_PPase_superfam"/>
</dbReference>
<dbReference type="Gene3D" id="3.40.50.1240">
    <property type="entry name" value="Phosphoglycerate mutase-like"/>
    <property type="match status" value="1"/>
</dbReference>
<evidence type="ECO:0000256" key="2">
    <source>
        <dbReference type="SAM" id="Phobius"/>
    </source>
</evidence>
<dbReference type="Proteomes" id="UP000800092">
    <property type="component" value="Unassembled WGS sequence"/>
</dbReference>
<keyword evidence="3" id="KW-0732">Signal</keyword>
<dbReference type="PANTHER" id="PTHR11567:SF142">
    <property type="entry name" value="PHOSPHOGLYCERATE MUTASE-LIKE PROTEIN"/>
    <property type="match status" value="1"/>
</dbReference>
<keyword evidence="5" id="KW-1185">Reference proteome</keyword>
<dbReference type="InterPro" id="IPR000560">
    <property type="entry name" value="His_Pase_clade-2"/>
</dbReference>
<name>A0A6A6HL47_VIRVR</name>
<keyword evidence="2" id="KW-1133">Transmembrane helix</keyword>
<gene>
    <name evidence="4" type="ORF">EV356DRAFT_563768</name>
</gene>
<keyword evidence="2" id="KW-0812">Transmembrane</keyword>
<dbReference type="EMBL" id="ML991775">
    <property type="protein sequence ID" value="KAF2238549.1"/>
    <property type="molecule type" value="Genomic_DNA"/>
</dbReference>
<evidence type="ECO:0000256" key="1">
    <source>
        <dbReference type="ARBA" id="ARBA00005375"/>
    </source>
</evidence>
<keyword evidence="2" id="KW-0472">Membrane</keyword>
<organism evidence="4 5">
    <name type="scientific">Viridothelium virens</name>
    <name type="common">Speckled blister lichen</name>
    <name type="synonym">Trypethelium virens</name>
    <dbReference type="NCBI Taxonomy" id="1048519"/>
    <lineage>
        <taxon>Eukaryota</taxon>
        <taxon>Fungi</taxon>
        <taxon>Dikarya</taxon>
        <taxon>Ascomycota</taxon>
        <taxon>Pezizomycotina</taxon>
        <taxon>Dothideomycetes</taxon>
        <taxon>Dothideomycetes incertae sedis</taxon>
        <taxon>Trypetheliales</taxon>
        <taxon>Trypetheliaceae</taxon>
        <taxon>Viridothelium</taxon>
    </lineage>
</organism>
<dbReference type="SUPFAM" id="SSF53254">
    <property type="entry name" value="Phosphoglycerate mutase-like"/>
    <property type="match status" value="1"/>
</dbReference>
<feature type="chain" id="PRO_5025329390" evidence="3">
    <location>
        <begin position="19"/>
        <end position="468"/>
    </location>
</feature>
<feature type="signal peptide" evidence="3">
    <location>
        <begin position="1"/>
        <end position="18"/>
    </location>
</feature>
<protein>
    <submittedName>
        <fullName evidence="4">Phosphoglycerate mutase-like protein</fullName>
    </submittedName>
</protein>
<evidence type="ECO:0000313" key="4">
    <source>
        <dbReference type="EMBL" id="KAF2238549.1"/>
    </source>
</evidence>
<feature type="transmembrane region" description="Helical" evidence="2">
    <location>
        <begin position="432"/>
        <end position="459"/>
    </location>
</feature>
<reference evidence="4" key="1">
    <citation type="journal article" date="2020" name="Stud. Mycol.">
        <title>101 Dothideomycetes genomes: a test case for predicting lifestyles and emergence of pathogens.</title>
        <authorList>
            <person name="Haridas S."/>
            <person name="Albert R."/>
            <person name="Binder M."/>
            <person name="Bloem J."/>
            <person name="Labutti K."/>
            <person name="Salamov A."/>
            <person name="Andreopoulos B."/>
            <person name="Baker S."/>
            <person name="Barry K."/>
            <person name="Bills G."/>
            <person name="Bluhm B."/>
            <person name="Cannon C."/>
            <person name="Castanera R."/>
            <person name="Culley D."/>
            <person name="Daum C."/>
            <person name="Ezra D."/>
            <person name="Gonzalez J."/>
            <person name="Henrissat B."/>
            <person name="Kuo A."/>
            <person name="Liang C."/>
            <person name="Lipzen A."/>
            <person name="Lutzoni F."/>
            <person name="Magnuson J."/>
            <person name="Mondo S."/>
            <person name="Nolan M."/>
            <person name="Ohm R."/>
            <person name="Pangilinan J."/>
            <person name="Park H.-J."/>
            <person name="Ramirez L."/>
            <person name="Alfaro M."/>
            <person name="Sun H."/>
            <person name="Tritt A."/>
            <person name="Yoshinaga Y."/>
            <person name="Zwiers L.-H."/>
            <person name="Turgeon B."/>
            <person name="Goodwin S."/>
            <person name="Spatafora J."/>
            <person name="Crous P."/>
            <person name="Grigoriev I."/>
        </authorList>
    </citation>
    <scope>NUCLEOTIDE SEQUENCE</scope>
    <source>
        <strain evidence="4">Tuck. ex Michener</strain>
    </source>
</reference>
<accession>A0A6A6HL47</accession>
<dbReference type="AlphaFoldDB" id="A0A6A6HL47"/>
<dbReference type="GO" id="GO:0016791">
    <property type="term" value="F:phosphatase activity"/>
    <property type="evidence" value="ECO:0007669"/>
    <property type="project" value="TreeGrafter"/>
</dbReference>